<proteinExistence type="predicted"/>
<sequence length="209" mass="23295">MDISPVTLLGSRVRLEPLTLQHVPALARAGLHPELWRLQPRPIDTEADMRAYVRAALDDQARAASLPFAVVDLASGTVIGSTRFMDIAPAHRRVEIGATWYTPSFQRSGANVESKLLLLTHAFETLAVQKVVFKTEAHNAQSRKAILALGALEEGTLRRHLIADNGRPRDMVYFSILDDEWPNAKARLRERLARYPSPTRRSREGGNPC</sequence>
<evidence type="ECO:0000313" key="2">
    <source>
        <dbReference type="EMBL" id="MCS0609970.1"/>
    </source>
</evidence>
<dbReference type="EMBL" id="JANUGV010000005">
    <property type="protein sequence ID" value="MCS0609970.1"/>
    <property type="molecule type" value="Genomic_DNA"/>
</dbReference>
<dbReference type="Pfam" id="PF13302">
    <property type="entry name" value="Acetyltransf_3"/>
    <property type="match status" value="1"/>
</dbReference>
<name>A0ABT2BN72_9BURK</name>
<evidence type="ECO:0000313" key="3">
    <source>
        <dbReference type="Proteomes" id="UP001205861"/>
    </source>
</evidence>
<protein>
    <submittedName>
        <fullName evidence="2">GNAT family N-acetyltransferase</fullName>
    </submittedName>
</protein>
<organism evidence="2 3">
    <name type="scientific">Massilia solisilvae</name>
    <dbReference type="NCBI Taxonomy" id="1811225"/>
    <lineage>
        <taxon>Bacteria</taxon>
        <taxon>Pseudomonadati</taxon>
        <taxon>Pseudomonadota</taxon>
        <taxon>Betaproteobacteria</taxon>
        <taxon>Burkholderiales</taxon>
        <taxon>Oxalobacteraceae</taxon>
        <taxon>Telluria group</taxon>
        <taxon>Massilia</taxon>
    </lineage>
</organism>
<gene>
    <name evidence="2" type="ORF">NX773_17525</name>
</gene>
<comment type="caution">
    <text evidence="2">The sequence shown here is derived from an EMBL/GenBank/DDBJ whole genome shotgun (WGS) entry which is preliminary data.</text>
</comment>
<evidence type="ECO:0000259" key="1">
    <source>
        <dbReference type="Pfam" id="PF13302"/>
    </source>
</evidence>
<dbReference type="RefSeq" id="WP_258857588.1">
    <property type="nucleotide sequence ID" value="NZ_JANUGV010000005.1"/>
</dbReference>
<dbReference type="SUPFAM" id="SSF55729">
    <property type="entry name" value="Acyl-CoA N-acyltransferases (Nat)"/>
    <property type="match status" value="1"/>
</dbReference>
<feature type="domain" description="N-acetyltransferase" evidence="1">
    <location>
        <begin position="12"/>
        <end position="151"/>
    </location>
</feature>
<dbReference type="Proteomes" id="UP001205861">
    <property type="component" value="Unassembled WGS sequence"/>
</dbReference>
<dbReference type="InterPro" id="IPR000182">
    <property type="entry name" value="GNAT_dom"/>
</dbReference>
<dbReference type="PANTHER" id="PTHR43610:SF1">
    <property type="entry name" value="N-ACETYLTRANSFERASE DOMAIN-CONTAINING PROTEIN"/>
    <property type="match status" value="1"/>
</dbReference>
<dbReference type="Gene3D" id="3.40.630.30">
    <property type="match status" value="1"/>
</dbReference>
<accession>A0ABT2BN72</accession>
<reference evidence="2 3" key="1">
    <citation type="submission" date="2022-08" db="EMBL/GenBank/DDBJ databases">
        <title>Reclassification of Massilia species as members of the genera Telluria, Duganella, Pseudoduganella, Mokoshia gen. nov. and Zemynaea gen. nov. using orthogonal and non-orthogonal genome-based approaches.</title>
        <authorList>
            <person name="Bowman J.P."/>
        </authorList>
    </citation>
    <scope>NUCLEOTIDE SEQUENCE [LARGE SCALE GENOMIC DNA]</scope>
    <source>
        <strain evidence="2 3">JCM 31607</strain>
    </source>
</reference>
<dbReference type="PANTHER" id="PTHR43610">
    <property type="entry name" value="BLL6696 PROTEIN"/>
    <property type="match status" value="1"/>
</dbReference>
<dbReference type="InterPro" id="IPR016181">
    <property type="entry name" value="Acyl_CoA_acyltransferase"/>
</dbReference>
<keyword evidence="3" id="KW-1185">Reference proteome</keyword>